<feature type="binding site" evidence="10">
    <location>
        <begin position="84"/>
        <end position="91"/>
    </location>
    <ligand>
        <name>ATP</name>
        <dbReference type="ChEBI" id="CHEBI:30616"/>
    </ligand>
</feature>
<accession>A0A9P6Y4G8</accession>
<dbReference type="EMBL" id="JAANIT010001741">
    <property type="protein sequence ID" value="KAG1538923.1"/>
    <property type="molecule type" value="Genomic_DNA"/>
</dbReference>
<organism evidence="14 15">
    <name type="scientific">Rhizopus oryzae</name>
    <name type="common">Mucormycosis agent</name>
    <name type="synonym">Rhizopus arrhizus var. delemar</name>
    <dbReference type="NCBI Taxonomy" id="64495"/>
    <lineage>
        <taxon>Eukaryota</taxon>
        <taxon>Fungi</taxon>
        <taxon>Fungi incertae sedis</taxon>
        <taxon>Mucoromycota</taxon>
        <taxon>Mucoromycotina</taxon>
        <taxon>Mucoromycetes</taxon>
        <taxon>Mucorales</taxon>
        <taxon>Mucorineae</taxon>
        <taxon>Rhizopodaceae</taxon>
        <taxon>Rhizopus</taxon>
    </lineage>
</organism>
<protein>
    <recommendedName>
        <fullName evidence="13">Kinesin motor domain-containing protein</fullName>
    </recommendedName>
</protein>
<evidence type="ECO:0000256" key="7">
    <source>
        <dbReference type="ARBA" id="ARBA00023175"/>
    </source>
</evidence>
<reference evidence="14" key="1">
    <citation type="journal article" date="2020" name="Microb. Genom.">
        <title>Genetic diversity of clinical and environmental Mucorales isolates obtained from an investigation of mucormycosis cases among solid organ transplant recipients.</title>
        <authorList>
            <person name="Nguyen M.H."/>
            <person name="Kaul D."/>
            <person name="Muto C."/>
            <person name="Cheng S.J."/>
            <person name="Richter R.A."/>
            <person name="Bruno V.M."/>
            <person name="Liu G."/>
            <person name="Beyhan S."/>
            <person name="Sundermann A.J."/>
            <person name="Mounaud S."/>
            <person name="Pasculle A.W."/>
            <person name="Nierman W.C."/>
            <person name="Driscoll E."/>
            <person name="Cumbie R."/>
            <person name="Clancy C.J."/>
            <person name="Dupont C.L."/>
        </authorList>
    </citation>
    <scope>NUCLEOTIDE SEQUENCE</scope>
    <source>
        <strain evidence="14">GL16</strain>
    </source>
</reference>
<dbReference type="AlphaFoldDB" id="A0A9P6Y4G8"/>
<proteinExistence type="inferred from homology"/>
<evidence type="ECO:0000256" key="8">
    <source>
        <dbReference type="ARBA" id="ARBA00023212"/>
    </source>
</evidence>
<dbReference type="GO" id="GO:0007018">
    <property type="term" value="P:microtubule-based movement"/>
    <property type="evidence" value="ECO:0007669"/>
    <property type="project" value="InterPro"/>
</dbReference>
<dbReference type="PROSITE" id="PS00411">
    <property type="entry name" value="KINESIN_MOTOR_1"/>
    <property type="match status" value="1"/>
</dbReference>
<dbReference type="Pfam" id="PF00225">
    <property type="entry name" value="Kinesin"/>
    <property type="match status" value="1"/>
</dbReference>
<comment type="caution">
    <text evidence="14">The sequence shown here is derived from an EMBL/GenBank/DDBJ whole genome shotgun (WGS) entry which is preliminary data.</text>
</comment>
<comment type="similarity">
    <text evidence="9">Belongs to the TRAFAC class myosin-kinesin ATPase superfamily. Kinesin family. KIN-5/BimC subfamily.</text>
</comment>
<evidence type="ECO:0000256" key="6">
    <source>
        <dbReference type="ARBA" id="ARBA00023054"/>
    </source>
</evidence>
<gene>
    <name evidence="14" type="ORF">G6F51_009465</name>
</gene>
<dbReference type="PANTHER" id="PTHR47969">
    <property type="entry name" value="CHROMOSOME-ASSOCIATED KINESIN KIF4A-RELATED"/>
    <property type="match status" value="1"/>
</dbReference>
<feature type="region of interest" description="Disordered" evidence="12">
    <location>
        <begin position="452"/>
        <end position="504"/>
    </location>
</feature>
<keyword evidence="7 10" id="KW-0505">Motor protein</keyword>
<dbReference type="CDD" id="cd01372">
    <property type="entry name" value="KISc_KIF4"/>
    <property type="match status" value="1"/>
</dbReference>
<feature type="domain" description="Kinesin motor" evidence="13">
    <location>
        <begin position="8"/>
        <end position="328"/>
    </location>
</feature>
<feature type="coiled-coil region" evidence="11">
    <location>
        <begin position="334"/>
        <end position="389"/>
    </location>
</feature>
<dbReference type="InterPro" id="IPR027640">
    <property type="entry name" value="Kinesin-like_fam"/>
</dbReference>
<evidence type="ECO:0000259" key="13">
    <source>
        <dbReference type="PROSITE" id="PS50067"/>
    </source>
</evidence>
<keyword evidence="5 10" id="KW-0067">ATP-binding</keyword>
<keyword evidence="2" id="KW-0963">Cytoplasm</keyword>
<evidence type="ECO:0000256" key="10">
    <source>
        <dbReference type="PROSITE-ProRule" id="PRU00283"/>
    </source>
</evidence>
<evidence type="ECO:0000256" key="12">
    <source>
        <dbReference type="SAM" id="MobiDB-lite"/>
    </source>
</evidence>
<dbReference type="InterPro" id="IPR001752">
    <property type="entry name" value="Kinesin_motor_dom"/>
</dbReference>
<dbReference type="InterPro" id="IPR027417">
    <property type="entry name" value="P-loop_NTPase"/>
</dbReference>
<evidence type="ECO:0000256" key="9">
    <source>
        <dbReference type="ARBA" id="ARBA00034704"/>
    </source>
</evidence>
<dbReference type="GO" id="GO:0005524">
    <property type="term" value="F:ATP binding"/>
    <property type="evidence" value="ECO:0007669"/>
    <property type="project" value="UniProtKB-UniRule"/>
</dbReference>
<comment type="subcellular location">
    <subcellularLocation>
        <location evidence="1">Cytoplasm</location>
        <location evidence="1">Cytoskeleton</location>
    </subcellularLocation>
</comment>
<dbReference type="InterPro" id="IPR019821">
    <property type="entry name" value="Kinesin_motor_CS"/>
</dbReference>
<keyword evidence="8" id="KW-0206">Cytoskeleton</keyword>
<dbReference type="PROSITE" id="PS50067">
    <property type="entry name" value="KINESIN_MOTOR_2"/>
    <property type="match status" value="1"/>
</dbReference>
<keyword evidence="3" id="KW-0493">Microtubule</keyword>
<dbReference type="GO" id="GO:0005874">
    <property type="term" value="C:microtubule"/>
    <property type="evidence" value="ECO:0007669"/>
    <property type="project" value="UniProtKB-KW"/>
</dbReference>
<dbReference type="Gene3D" id="3.40.850.10">
    <property type="entry name" value="Kinesin motor domain"/>
    <property type="match status" value="1"/>
</dbReference>
<dbReference type="GO" id="GO:0003777">
    <property type="term" value="F:microtubule motor activity"/>
    <property type="evidence" value="ECO:0007669"/>
    <property type="project" value="InterPro"/>
</dbReference>
<evidence type="ECO:0000256" key="2">
    <source>
        <dbReference type="ARBA" id="ARBA00022490"/>
    </source>
</evidence>
<evidence type="ECO:0000256" key="1">
    <source>
        <dbReference type="ARBA" id="ARBA00004245"/>
    </source>
</evidence>
<dbReference type="InterPro" id="IPR036961">
    <property type="entry name" value="Kinesin_motor_dom_sf"/>
</dbReference>
<dbReference type="PANTHER" id="PTHR47969:SF15">
    <property type="entry name" value="CHROMOSOME-ASSOCIATED KINESIN KIF4A-RELATED"/>
    <property type="match status" value="1"/>
</dbReference>
<dbReference type="SMART" id="SM00129">
    <property type="entry name" value="KISc"/>
    <property type="match status" value="1"/>
</dbReference>
<evidence type="ECO:0000256" key="5">
    <source>
        <dbReference type="ARBA" id="ARBA00022840"/>
    </source>
</evidence>
<evidence type="ECO:0000256" key="11">
    <source>
        <dbReference type="SAM" id="Coils"/>
    </source>
</evidence>
<dbReference type="GO" id="GO:0007052">
    <property type="term" value="P:mitotic spindle organization"/>
    <property type="evidence" value="ECO:0007669"/>
    <property type="project" value="TreeGrafter"/>
</dbReference>
<dbReference type="SUPFAM" id="SSF52540">
    <property type="entry name" value="P-loop containing nucleoside triphosphate hydrolases"/>
    <property type="match status" value="1"/>
</dbReference>
<dbReference type="FunFam" id="3.40.850.10:FF:000019">
    <property type="entry name" value="Kinesin-like protein KIN-5D"/>
    <property type="match status" value="1"/>
</dbReference>
<name>A0A9P6Y4G8_RHIOR</name>
<evidence type="ECO:0000256" key="3">
    <source>
        <dbReference type="ARBA" id="ARBA00022701"/>
    </source>
</evidence>
<keyword evidence="6 11" id="KW-0175">Coiled coil</keyword>
<evidence type="ECO:0000313" key="14">
    <source>
        <dbReference type="EMBL" id="KAG1538923.1"/>
    </source>
</evidence>
<dbReference type="Proteomes" id="UP000717996">
    <property type="component" value="Unassembled WGS sequence"/>
</dbReference>
<feature type="compositionally biased region" description="Basic residues" evidence="12">
    <location>
        <begin position="486"/>
        <end position="504"/>
    </location>
</feature>
<dbReference type="GO" id="GO:0008017">
    <property type="term" value="F:microtubule binding"/>
    <property type="evidence" value="ECO:0007669"/>
    <property type="project" value="InterPro"/>
</dbReference>
<feature type="coiled-coil region" evidence="11">
    <location>
        <begin position="644"/>
        <end position="756"/>
    </location>
</feature>
<sequence length="1023" mass="117200">MTGTSTSSVRVAVRVRPLTEQERQQQMSITFQPNNQISVSGDKSFTFDYVYPPHSDQQEVFNTCVIPLLNKFLEGYNSTILAYGQTGSGKTYSMGIGIEYTTNEGIVPRFVHSLFQQLHHKQSLLDSFSFQVSVSFLELHQEDLVDLLGDKGFNLTIREDTHGNICWAGVKEEVVCDPKELMSFLRKGSIARTTASTDMNHNSSRSHAIFSVVLRQFHQNKKLVSKFHFVDLAGSERLKRTNAVGDRAREGISINSGLLALGNVISALGDESRRVSHIPYRDSKLTRLLQDSLGGNSQTLMLACASPADINVTETLNTLKYANRARNIRNRVAVNQEMGETEKLKQTITRLKEEIRSNDDFLHAVNNEMDALKREVQVLSTTLQQKSIELACVKCERDQYKHQLMADDHGLIPPMMDDDQTLVNDHPLMTEYAQIIESLKIELLQTQEKLKLSQERQHDDDETLVGSPCHSSNQCPPVYVSDKTSSNKKRHRVGRRSKYNKKKNTSFTTTTAIAVFPKQQKKNNKFLQEVKRKLQKEIDFLKQQQFTCNEENEIPNTKYRRRTLGSIHTDLQRNNNDNQNSSQTLFLQKLGSMIDTQHELIQQLEQASQAKDDLSFYHAQKLTELNTKKNMTLTHHKRELADLKAQYDCRLKKQQVELQTLRRKHMQLMSKTDRMRHQSQSLVDQLNRTVEKLGREKKKTIKRMKQESDRAREKMLDYEKALGKAKKQEAQSVTTKKRLEREIGVQKVAYKRLTEEMVGLMGQMKQVAAIVKKLASINPKLDMTGKALLAKALTCANVRGYHAKPSTSKKTSGKLKAATLQQRVFHKKKIINSAIAVFVKDQAMHTAIEDIARKRHSLVLEQKELLAERKLVLTEAHKKDTFNFKELSETQYMDERIDTITLELSLLDHQLQLIQRAKEDDSWTDDMDNREDAYETALSLIRTLEYEEARLISELFMEELIQLKKTCQFDTLSTQPMGSMLQSLQAALVQIRRIASSRELDPILMRILNNSIQIQHGLLLPKA</sequence>
<keyword evidence="4 10" id="KW-0547">Nucleotide-binding</keyword>
<evidence type="ECO:0000313" key="15">
    <source>
        <dbReference type="Proteomes" id="UP000717996"/>
    </source>
</evidence>
<dbReference type="PRINTS" id="PR00380">
    <property type="entry name" value="KINESINHEAVY"/>
</dbReference>
<evidence type="ECO:0000256" key="4">
    <source>
        <dbReference type="ARBA" id="ARBA00022741"/>
    </source>
</evidence>
<dbReference type="GO" id="GO:0051231">
    <property type="term" value="P:spindle elongation"/>
    <property type="evidence" value="ECO:0007669"/>
    <property type="project" value="TreeGrafter"/>
</dbReference>
<dbReference type="GO" id="GO:0005875">
    <property type="term" value="C:microtubule associated complex"/>
    <property type="evidence" value="ECO:0007669"/>
    <property type="project" value="TreeGrafter"/>
</dbReference>